<feature type="compositionally biased region" description="Polar residues" evidence="10">
    <location>
        <begin position="406"/>
        <end position="417"/>
    </location>
</feature>
<feature type="compositionally biased region" description="Gly residues" evidence="10">
    <location>
        <begin position="325"/>
        <end position="345"/>
    </location>
</feature>
<feature type="compositionally biased region" description="Basic and acidic residues" evidence="10">
    <location>
        <begin position="265"/>
        <end position="292"/>
    </location>
</feature>
<dbReference type="Gene3D" id="3.30.40.10">
    <property type="entry name" value="Zinc/RING finger domain, C3HC4 (zinc finger)"/>
    <property type="match status" value="1"/>
</dbReference>
<feature type="region of interest" description="Disordered" evidence="10">
    <location>
        <begin position="171"/>
        <end position="467"/>
    </location>
</feature>
<dbReference type="InterPro" id="IPR013083">
    <property type="entry name" value="Znf_RING/FYVE/PHD"/>
</dbReference>
<feature type="domain" description="PDZ" evidence="12">
    <location>
        <begin position="519"/>
        <end position="612"/>
    </location>
</feature>
<dbReference type="SUPFAM" id="SSF57903">
    <property type="entry name" value="FYVE/PHD zinc finger"/>
    <property type="match status" value="1"/>
</dbReference>
<evidence type="ECO:0000256" key="6">
    <source>
        <dbReference type="ARBA" id="ARBA00022833"/>
    </source>
</evidence>
<keyword evidence="7" id="KW-0770">Synapse</keyword>
<feature type="domain" description="C2" evidence="11">
    <location>
        <begin position="1239"/>
        <end position="1357"/>
    </location>
</feature>
<feature type="compositionally biased region" description="Basic and acidic residues" evidence="10">
    <location>
        <begin position="227"/>
        <end position="241"/>
    </location>
</feature>
<feature type="region of interest" description="Disordered" evidence="10">
    <location>
        <begin position="804"/>
        <end position="925"/>
    </location>
</feature>
<dbReference type="SMART" id="SM00228">
    <property type="entry name" value="PDZ"/>
    <property type="match status" value="1"/>
</dbReference>
<keyword evidence="15" id="KW-1185">Reference proteome</keyword>
<dbReference type="Gene3D" id="2.30.42.10">
    <property type="match status" value="1"/>
</dbReference>
<feature type="region of interest" description="Disordered" evidence="10">
    <location>
        <begin position="1086"/>
        <end position="1196"/>
    </location>
</feature>
<evidence type="ECO:0000256" key="9">
    <source>
        <dbReference type="PROSITE-ProRule" id="PRU00091"/>
    </source>
</evidence>
<dbReference type="PROSITE" id="PS50916">
    <property type="entry name" value="RABBD"/>
    <property type="match status" value="1"/>
</dbReference>
<dbReference type="InterPro" id="IPR011011">
    <property type="entry name" value="Znf_FYVE_PHD"/>
</dbReference>
<evidence type="ECO:0000256" key="5">
    <source>
        <dbReference type="ARBA" id="ARBA00022782"/>
    </source>
</evidence>
<evidence type="ECO:0000256" key="1">
    <source>
        <dbReference type="ARBA" id="ARBA00022553"/>
    </source>
</evidence>
<feature type="domain" description="RabBD" evidence="14">
    <location>
        <begin position="21"/>
        <end position="178"/>
    </location>
</feature>
<feature type="compositionally biased region" description="Low complexity" evidence="10">
    <location>
        <begin position="440"/>
        <end position="456"/>
    </location>
</feature>
<dbReference type="PANTHER" id="PTHR12157:SF18">
    <property type="entry name" value="REGULATING SYNAPTIC MEMBRANE EXOCYTOSIS PROTEIN 1"/>
    <property type="match status" value="1"/>
</dbReference>
<dbReference type="InterPro" id="IPR036034">
    <property type="entry name" value="PDZ_sf"/>
</dbReference>
<evidence type="ECO:0000259" key="11">
    <source>
        <dbReference type="PROSITE" id="PS50004"/>
    </source>
</evidence>
<dbReference type="RefSeq" id="XP_029306288.1">
    <property type="nucleotide sequence ID" value="XM_029450428.1"/>
</dbReference>
<dbReference type="CDD" id="cd04028">
    <property type="entry name" value="C2B_RIM1alpha"/>
    <property type="match status" value="1"/>
</dbReference>
<accession>A0A6J2R6B8</accession>
<dbReference type="GO" id="GO:0030154">
    <property type="term" value="P:cell differentiation"/>
    <property type="evidence" value="ECO:0007669"/>
    <property type="project" value="UniProtKB-KW"/>
</dbReference>
<reference evidence="16" key="1">
    <citation type="submission" date="2025-08" db="UniProtKB">
        <authorList>
            <consortium name="RefSeq"/>
        </authorList>
    </citation>
    <scope>IDENTIFICATION</scope>
</reference>
<feature type="compositionally biased region" description="Pro residues" evidence="10">
    <location>
        <begin position="10"/>
        <end position="20"/>
    </location>
</feature>
<dbReference type="InterPro" id="IPR035892">
    <property type="entry name" value="C2_domain_sf"/>
</dbReference>
<keyword evidence="6" id="KW-0862">Zinc</keyword>
<dbReference type="PROSITE" id="PS50004">
    <property type="entry name" value="C2"/>
    <property type="match status" value="2"/>
</dbReference>
<feature type="compositionally biased region" description="Low complexity" evidence="10">
    <location>
        <begin position="944"/>
        <end position="953"/>
    </location>
</feature>
<feature type="region of interest" description="Disordered" evidence="10">
    <location>
        <begin position="1013"/>
        <end position="1062"/>
    </location>
</feature>
<dbReference type="GO" id="GO:0048167">
    <property type="term" value="P:regulation of synaptic plasticity"/>
    <property type="evidence" value="ECO:0007669"/>
    <property type="project" value="TreeGrafter"/>
</dbReference>
<evidence type="ECO:0000259" key="14">
    <source>
        <dbReference type="PROSITE" id="PS50916"/>
    </source>
</evidence>
<dbReference type="GO" id="GO:0044325">
    <property type="term" value="F:transmembrane transporter binding"/>
    <property type="evidence" value="ECO:0007669"/>
    <property type="project" value="TreeGrafter"/>
</dbReference>
<feature type="region of interest" description="Disordered" evidence="10">
    <location>
        <begin position="938"/>
        <end position="967"/>
    </location>
</feature>
<dbReference type="FunFam" id="2.30.42.10:FF:000003">
    <property type="entry name" value="Regulating synaptic membrane exocytosis protein 1, putative"/>
    <property type="match status" value="1"/>
</dbReference>
<name>A0A6J2R6B8_COTGO</name>
<dbReference type="GO" id="GO:0050806">
    <property type="term" value="P:positive regulation of synaptic transmission"/>
    <property type="evidence" value="ECO:0007669"/>
    <property type="project" value="TreeGrafter"/>
</dbReference>
<dbReference type="InterPro" id="IPR017455">
    <property type="entry name" value="Znf_FYVE-rel"/>
</dbReference>
<sequence>MFASVGPRGGPRPPVAPAIPEPDLSHLTEDERKIIMAVLARQRDEEAKEEAMLKEEKPIQARTVNLVGQKKPPQQNDVRGIQQQLSSYRETVIWQATVAAGSAIHRDDAPTCGICHKTKFADGCGNLCSYCQTKFCARCGGRVSLRSNTEDKVVIWVCNNCRKQQEILTKPGEWFTGPDGKPGGLGSAISEPSVCQKLRSRSQAPPGSTISIQDHNQPNAPGTEPGGDARSRSEPPRDTRNGRGGGVGRGERRPVQPRLQTQVSMDRDMRGESRERRESRRLTKGRSLEHDPVGGGGGRRTEEGGYHHMDHSGAPPRQVGPVPPGGRGHPGPVQGCGMGVAGEVGDGVRPGQRTVGGLGGPHEHRLAQQPPPPELRVPPGSGPGSTPSQGLVVRRTKREKAESMLRNDSLSSDQSESLRPPPPRPYKSKRGLGAGGKRQTSVSSSEEEGGTTPEYSSCEDAEIESVSERDLNLETPLYLHSVGSVIRTGDWECYPHDPTVWHHPVTWQPSKEGDHLIGRITLSKRSATMPKEAGALLGLKVVGGRITESGRLGAFITKVKKGSLADVVGHLRAGDEVLQWNGKLLPGATMKEVYNIILESQAEPQVELVVSRPIGVYRKYHDIPRIPDTSHPPLESTGSSSFESQKMDRPSLNVLSPSSPGMLQDAPQLMPGQLSVKLWYDKVGHQLIVNVMQAAELPLRPDGRPRSPYVKMYFLPDRSDKSKRRTKTMKKTCEPKWNQTFVYSHVHRRDFRNHMLELTIWDQPRSPDEDSTFMGEQVLIELETALLDDKPHWYPLQTHDVSSIPLPQASPYLPRRHTDIPGKKLQRSQRVTEPEFDEGTAVVSKAADGRGRERQRESVSTLEVPDQQRMPAHHIRSRSVSPHREEQGRIRSRPPNVPTQRSLDDELPHARRSRSPTRYYNAARGRHQEEEYLDDRGHLQGGASLSSSVTSSSARRVRQLPQLPPKSSTVEQALVAEECVRQLQMRVHSNRVSAANTSSQQDLDRALKNKRELYKDQRRSSENVSHKSSDSDVSDVSAISRTSSASRISSTSYMSIQSERPRERFRAMRATGRHMMKSTSVSGEIYGMEHTDGSQSDTALGSLGSGIKKRRSSLSQRVVAILPSRRSRSTSQLSQTEAAGKAADRQKEASAGKKSGKGGSSSIQRSVETGMAVDYPRGGSTMNRQASRESTDGSMNSYSSEGNLIFSGMRLGADSQFSDFLDGLGPGQLVGRQTLATPAMGDVQIGLMDKKGQLEVEVIRARGLTPKPGSKSLPAPYVKVYLLDNGSCKAKKKTKIARKTLEPLYQQHLLFEESPQGRVLQVIVWGDYGRLDHKCFMGVAQILLEELDLSSTVISWYKLFPPSSLVDPTLAPLNRLASQTSLDSSGPPPGVRS</sequence>
<dbReference type="PANTHER" id="PTHR12157">
    <property type="entry name" value="REGULATING SYNAPTIC MEMBRANE EXOCYTOSIS PROTEIN"/>
    <property type="match status" value="1"/>
</dbReference>
<evidence type="ECO:0000259" key="13">
    <source>
        <dbReference type="PROSITE" id="PS50178"/>
    </source>
</evidence>
<dbReference type="FunFam" id="3.30.40.10:FF:000453">
    <property type="entry name" value="Uncharacterized protein, isoform D"/>
    <property type="match status" value="1"/>
</dbReference>
<feature type="compositionally biased region" description="Polar residues" evidence="10">
    <location>
        <begin position="201"/>
        <end position="220"/>
    </location>
</feature>
<dbReference type="SMART" id="SM00239">
    <property type="entry name" value="C2"/>
    <property type="match status" value="2"/>
</dbReference>
<evidence type="ECO:0000256" key="2">
    <source>
        <dbReference type="ARBA" id="ARBA00022723"/>
    </source>
</evidence>
<dbReference type="GO" id="GO:0008270">
    <property type="term" value="F:zinc ion binding"/>
    <property type="evidence" value="ECO:0007669"/>
    <property type="project" value="UniProtKB-KW"/>
</dbReference>
<keyword evidence="2" id="KW-0479">Metal-binding</keyword>
<dbReference type="InterPro" id="IPR000008">
    <property type="entry name" value="C2_dom"/>
</dbReference>
<evidence type="ECO:0000256" key="4">
    <source>
        <dbReference type="ARBA" id="ARBA00022771"/>
    </source>
</evidence>
<proteinExistence type="predicted"/>
<feature type="domain" description="C2" evidence="11">
    <location>
        <begin position="670"/>
        <end position="794"/>
    </location>
</feature>
<feature type="domain" description="FYVE-type" evidence="13">
    <location>
        <begin position="106"/>
        <end position="166"/>
    </location>
</feature>
<dbReference type="FunFam" id="2.60.40.150:FF:000001">
    <property type="entry name" value="Regulating synaptic membrane exocytosis 3, isoform CRA_a"/>
    <property type="match status" value="1"/>
</dbReference>
<feature type="compositionally biased region" description="Basic and acidic residues" evidence="10">
    <location>
        <begin position="1013"/>
        <end position="1030"/>
    </location>
</feature>
<dbReference type="PROSITE" id="PS50178">
    <property type="entry name" value="ZF_FYVE"/>
    <property type="match status" value="1"/>
</dbReference>
<dbReference type="GO" id="GO:0031267">
    <property type="term" value="F:small GTPase binding"/>
    <property type="evidence" value="ECO:0007669"/>
    <property type="project" value="InterPro"/>
</dbReference>
<dbReference type="GO" id="GO:0042391">
    <property type="term" value="P:regulation of membrane potential"/>
    <property type="evidence" value="ECO:0007669"/>
    <property type="project" value="TreeGrafter"/>
</dbReference>
<dbReference type="CDD" id="cd04031">
    <property type="entry name" value="C2A_RIM1alpha"/>
    <property type="match status" value="1"/>
</dbReference>
<feature type="compositionally biased region" description="Basic and acidic residues" evidence="10">
    <location>
        <begin position="847"/>
        <end position="857"/>
    </location>
</feature>
<feature type="region of interest" description="Disordered" evidence="10">
    <location>
        <begin position="1"/>
        <end position="27"/>
    </location>
</feature>
<evidence type="ECO:0000256" key="8">
    <source>
        <dbReference type="ARBA" id="ARBA00034103"/>
    </source>
</evidence>
<dbReference type="GO" id="GO:0042734">
    <property type="term" value="C:presynaptic membrane"/>
    <property type="evidence" value="ECO:0007669"/>
    <property type="project" value="TreeGrafter"/>
</dbReference>
<feature type="compositionally biased region" description="Basic and acidic residues" evidence="10">
    <location>
        <begin position="299"/>
        <end position="311"/>
    </location>
</feature>
<dbReference type="PROSITE" id="PS50106">
    <property type="entry name" value="PDZ"/>
    <property type="match status" value="1"/>
</dbReference>
<dbReference type="SUPFAM" id="SSF49562">
    <property type="entry name" value="C2 domain (Calcium/lipid-binding domain, CaLB)"/>
    <property type="match status" value="2"/>
</dbReference>
<comment type="subcellular location">
    <subcellularLocation>
        <location evidence="8">Synapse</location>
    </subcellularLocation>
</comment>
<dbReference type="GO" id="GO:2000300">
    <property type="term" value="P:regulation of synaptic vesicle exocytosis"/>
    <property type="evidence" value="ECO:0007669"/>
    <property type="project" value="TreeGrafter"/>
</dbReference>
<evidence type="ECO:0000313" key="15">
    <source>
        <dbReference type="Proteomes" id="UP000504630"/>
    </source>
</evidence>
<dbReference type="Gene3D" id="2.60.40.150">
    <property type="entry name" value="C2 domain"/>
    <property type="match status" value="2"/>
</dbReference>
<feature type="compositionally biased region" description="Low complexity" evidence="10">
    <location>
        <begin position="1034"/>
        <end position="1052"/>
    </location>
</feature>
<dbReference type="Pfam" id="PF00595">
    <property type="entry name" value="PDZ"/>
    <property type="match status" value="1"/>
</dbReference>
<dbReference type="GO" id="GO:0048791">
    <property type="term" value="P:calcium ion-regulated exocytosis of neurotransmitter"/>
    <property type="evidence" value="ECO:0007669"/>
    <property type="project" value="TreeGrafter"/>
</dbReference>
<evidence type="ECO:0000256" key="10">
    <source>
        <dbReference type="SAM" id="MobiDB-lite"/>
    </source>
</evidence>
<dbReference type="FunFam" id="2.60.40.150:FF:000003">
    <property type="entry name" value="Regulating synaptic membrane exocytosis protein 2"/>
    <property type="match status" value="1"/>
</dbReference>
<dbReference type="Pfam" id="PF22601">
    <property type="entry name" value="RIM2a_ZnF"/>
    <property type="match status" value="1"/>
</dbReference>
<gene>
    <name evidence="16" type="primary">rims1a</name>
</gene>
<dbReference type="GO" id="GO:0006886">
    <property type="term" value="P:intracellular protein transport"/>
    <property type="evidence" value="ECO:0007669"/>
    <property type="project" value="InterPro"/>
</dbReference>
<dbReference type="CTD" id="100149357"/>
<dbReference type="InterPro" id="IPR010911">
    <property type="entry name" value="Rab_BD"/>
</dbReference>
<dbReference type="CDD" id="cd06714">
    <property type="entry name" value="PDZ_RIM-like"/>
    <property type="match status" value="1"/>
</dbReference>
<dbReference type="GO" id="GO:0048788">
    <property type="term" value="C:cytoskeleton of presynaptic active zone"/>
    <property type="evidence" value="ECO:0007669"/>
    <property type="project" value="TreeGrafter"/>
</dbReference>
<dbReference type="GeneID" id="115020407"/>
<evidence type="ECO:0000313" key="16">
    <source>
        <dbReference type="RefSeq" id="XP_029306288.1"/>
    </source>
</evidence>
<feature type="compositionally biased region" description="Basic and acidic residues" evidence="10">
    <location>
        <begin position="1142"/>
        <end position="1151"/>
    </location>
</feature>
<dbReference type="InterPro" id="IPR054386">
    <property type="entry name" value="RIM_Znf"/>
</dbReference>
<dbReference type="SUPFAM" id="SSF50156">
    <property type="entry name" value="PDZ domain-like"/>
    <property type="match status" value="1"/>
</dbReference>
<keyword evidence="1" id="KW-0597">Phosphoprotein</keyword>
<dbReference type="Pfam" id="PF00168">
    <property type="entry name" value="C2"/>
    <property type="match status" value="2"/>
</dbReference>
<evidence type="ECO:0000256" key="3">
    <source>
        <dbReference type="ARBA" id="ARBA00022737"/>
    </source>
</evidence>
<keyword evidence="3" id="KW-0677">Repeat</keyword>
<organism evidence="15 16">
    <name type="scientific">Cottoperca gobio</name>
    <name type="common">Frogmouth</name>
    <name type="synonym">Aphritis gobio</name>
    <dbReference type="NCBI Taxonomy" id="56716"/>
    <lineage>
        <taxon>Eukaryota</taxon>
        <taxon>Metazoa</taxon>
        <taxon>Chordata</taxon>
        <taxon>Craniata</taxon>
        <taxon>Vertebrata</taxon>
        <taxon>Euteleostomi</taxon>
        <taxon>Actinopterygii</taxon>
        <taxon>Neopterygii</taxon>
        <taxon>Teleostei</taxon>
        <taxon>Neoteleostei</taxon>
        <taxon>Acanthomorphata</taxon>
        <taxon>Eupercaria</taxon>
        <taxon>Perciformes</taxon>
        <taxon>Notothenioidei</taxon>
        <taxon>Bovichtidae</taxon>
        <taxon>Cottoperca</taxon>
    </lineage>
</organism>
<evidence type="ECO:0000256" key="7">
    <source>
        <dbReference type="ARBA" id="ARBA00023018"/>
    </source>
</evidence>
<protein>
    <submittedName>
        <fullName evidence="16">Regulating synaptic membrane exocytosis protein 1 isoform X25</fullName>
    </submittedName>
</protein>
<feature type="region of interest" description="Disordered" evidence="10">
    <location>
        <begin position="625"/>
        <end position="650"/>
    </location>
</feature>
<dbReference type="InterPro" id="IPR039032">
    <property type="entry name" value="Rim-like"/>
</dbReference>
<evidence type="ECO:0000259" key="12">
    <source>
        <dbReference type="PROSITE" id="PS50106"/>
    </source>
</evidence>
<keyword evidence="5" id="KW-0221">Differentiation</keyword>
<dbReference type="InterPro" id="IPR001478">
    <property type="entry name" value="PDZ"/>
</dbReference>
<dbReference type="Proteomes" id="UP000504630">
    <property type="component" value="Chromosome 15"/>
</dbReference>
<keyword evidence="4 9" id="KW-0863">Zinc-finger</keyword>